<organism evidence="3 4">
    <name type="scientific">Desulfoscipio geothermicus DSM 3669</name>
    <dbReference type="NCBI Taxonomy" id="1121426"/>
    <lineage>
        <taxon>Bacteria</taxon>
        <taxon>Bacillati</taxon>
        <taxon>Bacillota</taxon>
        <taxon>Clostridia</taxon>
        <taxon>Eubacteriales</taxon>
        <taxon>Desulfallaceae</taxon>
        <taxon>Desulfoscipio</taxon>
    </lineage>
</organism>
<dbReference type="PANTHER" id="PTHR33219:SF14">
    <property type="entry name" value="PROTEIN COFACTOR ASSEMBLY OF COMPLEX C SUBUNIT B CCB3, CHLOROPLASTIC-RELATED"/>
    <property type="match status" value="1"/>
</dbReference>
<gene>
    <name evidence="3" type="ORF">SAMN05660706_13124</name>
</gene>
<dbReference type="STRING" id="39060.SAMN05660706_13124"/>
<proteinExistence type="inferred from homology"/>
<dbReference type="Pfam" id="PF02325">
    <property type="entry name" value="CCB3_YggT"/>
    <property type="match status" value="1"/>
</dbReference>
<keyword evidence="4" id="KW-1185">Reference proteome</keyword>
<evidence type="ECO:0000313" key="3">
    <source>
        <dbReference type="EMBL" id="SFR14422.1"/>
    </source>
</evidence>
<protein>
    <submittedName>
        <fullName evidence="3">YggT family protein</fullName>
    </submittedName>
</protein>
<dbReference type="AlphaFoldDB" id="A0A1I6EA44"/>
<feature type="transmembrane region" description="Helical" evidence="2">
    <location>
        <begin position="7"/>
        <end position="29"/>
    </location>
</feature>
<dbReference type="OrthoDB" id="283553at2"/>
<keyword evidence="2" id="KW-0472">Membrane</keyword>
<comment type="similarity">
    <text evidence="1">Belongs to the YggT family.</text>
</comment>
<dbReference type="InterPro" id="IPR003425">
    <property type="entry name" value="CCB3/YggT"/>
</dbReference>
<feature type="transmembrane region" description="Helical" evidence="2">
    <location>
        <begin position="64"/>
        <end position="84"/>
    </location>
</feature>
<evidence type="ECO:0000313" key="4">
    <source>
        <dbReference type="Proteomes" id="UP000199584"/>
    </source>
</evidence>
<keyword evidence="2" id="KW-0812">Transmembrane</keyword>
<evidence type="ECO:0000256" key="1">
    <source>
        <dbReference type="ARBA" id="ARBA00010894"/>
    </source>
</evidence>
<dbReference type="Proteomes" id="UP000199584">
    <property type="component" value="Unassembled WGS sequence"/>
</dbReference>
<sequence length="90" mass="10403">MNIGATTVVYYAIEVYTWLIFIRIILSWVRVNPYQPVVRFIYETTEPVLGFFRRIIPPIGMIDISPIAAFFALKLLGTLIIRLLHSIGIY</sequence>
<evidence type="ECO:0000256" key="2">
    <source>
        <dbReference type="SAM" id="Phobius"/>
    </source>
</evidence>
<keyword evidence="2" id="KW-1133">Transmembrane helix</keyword>
<dbReference type="RefSeq" id="WP_092486491.1">
    <property type="nucleotide sequence ID" value="NZ_FOYM01000031.1"/>
</dbReference>
<name>A0A1I6EA44_9FIRM</name>
<accession>A0A1I6EA44</accession>
<reference evidence="4" key="1">
    <citation type="submission" date="2016-10" db="EMBL/GenBank/DDBJ databases">
        <authorList>
            <person name="Varghese N."/>
            <person name="Submissions S."/>
        </authorList>
    </citation>
    <scope>NUCLEOTIDE SEQUENCE [LARGE SCALE GENOMIC DNA]</scope>
    <source>
        <strain evidence="4">DSM 3669</strain>
    </source>
</reference>
<dbReference type="EMBL" id="FOYM01000031">
    <property type="protein sequence ID" value="SFR14422.1"/>
    <property type="molecule type" value="Genomic_DNA"/>
</dbReference>
<dbReference type="GO" id="GO:0016020">
    <property type="term" value="C:membrane"/>
    <property type="evidence" value="ECO:0007669"/>
    <property type="project" value="InterPro"/>
</dbReference>
<dbReference type="PANTHER" id="PTHR33219">
    <property type="entry name" value="YLMG HOMOLOG PROTEIN 2, CHLOROPLASTIC"/>
    <property type="match status" value="1"/>
</dbReference>